<protein>
    <submittedName>
        <fullName evidence="2">Uncharacterized protein</fullName>
    </submittedName>
</protein>
<evidence type="ECO:0000313" key="2">
    <source>
        <dbReference type="EMBL" id="MCL1136976.1"/>
    </source>
</evidence>
<gene>
    <name evidence="2" type="ORF">L2740_00085</name>
</gene>
<reference evidence="2" key="1">
    <citation type="submission" date="2022-01" db="EMBL/GenBank/DDBJ databases">
        <title>Whole genome-based taxonomy of the Shewanellaceae.</title>
        <authorList>
            <person name="Martin-Rodriguez A.J."/>
        </authorList>
    </citation>
    <scope>NUCLEOTIDE SEQUENCE</scope>
    <source>
        <strain evidence="2">KCTC 23973</strain>
    </source>
</reference>
<name>A0A9X1Z8W5_9GAMM</name>
<keyword evidence="1" id="KW-0472">Membrane</keyword>
<feature type="transmembrane region" description="Helical" evidence="1">
    <location>
        <begin position="6"/>
        <end position="23"/>
    </location>
</feature>
<dbReference type="RefSeq" id="WP_248947927.1">
    <property type="nucleotide sequence ID" value="NZ_JAKILB010000001.1"/>
</dbReference>
<keyword evidence="1" id="KW-0812">Transmembrane</keyword>
<sequence>MWWRVVIIFLAYVLIGAHFLRFGQTEACIAFALSPLLLFVRAAWATRLLQLGLIVSAVLVWGLSSFEYIQMRIAADASWYRLSAIMATVTAFTLLAAWCGNGIIEKRSKRKIFS</sequence>
<proteinExistence type="predicted"/>
<keyword evidence="1" id="KW-1133">Transmembrane helix</keyword>
<keyword evidence="3" id="KW-1185">Reference proteome</keyword>
<accession>A0A9X1Z8W5</accession>
<dbReference type="AlphaFoldDB" id="A0A9X1Z8W5"/>
<comment type="caution">
    <text evidence="2">The sequence shown here is derived from an EMBL/GenBank/DDBJ whole genome shotgun (WGS) entry which is preliminary data.</text>
</comment>
<evidence type="ECO:0000256" key="1">
    <source>
        <dbReference type="SAM" id="Phobius"/>
    </source>
</evidence>
<evidence type="ECO:0000313" key="3">
    <source>
        <dbReference type="Proteomes" id="UP001139293"/>
    </source>
</evidence>
<feature type="transmembrane region" description="Helical" evidence="1">
    <location>
        <begin position="44"/>
        <end position="64"/>
    </location>
</feature>
<feature type="transmembrane region" description="Helical" evidence="1">
    <location>
        <begin position="84"/>
        <end position="104"/>
    </location>
</feature>
<organism evidence="2 3">
    <name type="scientific">Shewanella pneumatophori</name>
    <dbReference type="NCBI Taxonomy" id="314092"/>
    <lineage>
        <taxon>Bacteria</taxon>
        <taxon>Pseudomonadati</taxon>
        <taxon>Pseudomonadota</taxon>
        <taxon>Gammaproteobacteria</taxon>
        <taxon>Alteromonadales</taxon>
        <taxon>Shewanellaceae</taxon>
        <taxon>Shewanella</taxon>
    </lineage>
</organism>
<dbReference type="EMBL" id="JAKILB010000001">
    <property type="protein sequence ID" value="MCL1136976.1"/>
    <property type="molecule type" value="Genomic_DNA"/>
</dbReference>
<dbReference type="Proteomes" id="UP001139293">
    <property type="component" value="Unassembled WGS sequence"/>
</dbReference>